<organism evidence="1">
    <name type="scientific">bioreactor metagenome</name>
    <dbReference type="NCBI Taxonomy" id="1076179"/>
    <lineage>
        <taxon>unclassified sequences</taxon>
        <taxon>metagenomes</taxon>
        <taxon>ecological metagenomes</taxon>
    </lineage>
</organism>
<evidence type="ECO:0000313" key="1">
    <source>
        <dbReference type="EMBL" id="MPM64994.1"/>
    </source>
</evidence>
<protein>
    <submittedName>
        <fullName evidence="1">Uncharacterized protein</fullName>
    </submittedName>
</protein>
<dbReference type="EMBL" id="VSSQ01020269">
    <property type="protein sequence ID" value="MPM64994.1"/>
    <property type="molecule type" value="Genomic_DNA"/>
</dbReference>
<name>A0A645BT68_9ZZZZ</name>
<proteinExistence type="predicted"/>
<dbReference type="AlphaFoldDB" id="A0A645BT68"/>
<comment type="caution">
    <text evidence="1">The sequence shown here is derived from an EMBL/GenBank/DDBJ whole genome shotgun (WGS) entry which is preliminary data.</text>
</comment>
<accession>A0A645BT68</accession>
<reference evidence="1" key="1">
    <citation type="submission" date="2019-08" db="EMBL/GenBank/DDBJ databases">
        <authorList>
            <person name="Kucharzyk K."/>
            <person name="Murdoch R.W."/>
            <person name="Higgins S."/>
            <person name="Loffler F."/>
        </authorList>
    </citation>
    <scope>NUCLEOTIDE SEQUENCE</scope>
</reference>
<sequence length="54" mass="5594">MQINLILKHCGAGIVQVEHDRSAVCEQGGRSGCAGARIHIGKAVGAGQVVVRIE</sequence>
<gene>
    <name evidence="1" type="ORF">SDC9_111886</name>
</gene>